<accession>A0ABT0HB34</accession>
<organism evidence="2 3">
    <name type="scientific">Psychroserpens algicola</name>
    <dbReference type="NCBI Taxonomy" id="1719034"/>
    <lineage>
        <taxon>Bacteria</taxon>
        <taxon>Pseudomonadati</taxon>
        <taxon>Bacteroidota</taxon>
        <taxon>Flavobacteriia</taxon>
        <taxon>Flavobacteriales</taxon>
        <taxon>Flavobacteriaceae</taxon>
        <taxon>Psychroserpens</taxon>
    </lineage>
</organism>
<evidence type="ECO:0000256" key="1">
    <source>
        <dbReference type="SAM" id="SignalP"/>
    </source>
</evidence>
<evidence type="ECO:0000313" key="3">
    <source>
        <dbReference type="Proteomes" id="UP001203687"/>
    </source>
</evidence>
<gene>
    <name evidence="2" type="ORF">MUY34_11510</name>
</gene>
<feature type="chain" id="PRO_5045405241" evidence="1">
    <location>
        <begin position="19"/>
        <end position="270"/>
    </location>
</feature>
<name>A0ABT0HB34_9FLAO</name>
<sequence length="270" mass="30792">MKKITLVLLTLLSISVTAQRFQRVEVNGKIIVEGNDVEGITVFNTSSNKGVITNENGEFTLEVALNDFIEIRALQYQNFDLQVSQAIIDSKRMRIFLIEEINKLDEILVLTKGLSGELKTDVATVKTFNPKLDALYFGIKKLDEYEFSDDLRSEVNNDAMHSQSQTMVNGLNVVNVVDQLLIPLFRSKVKDKESKGIPNVPVSAVKYYFGSEFIIDNFNIPEHRVEEFIQYVEDDKTFDFALLNYGNELEFLELLNKKSKAFLKVNSEKD</sequence>
<reference evidence="2" key="1">
    <citation type="submission" date="2022-04" db="EMBL/GenBank/DDBJ databases">
        <authorList>
            <person name="Ren T."/>
        </authorList>
    </citation>
    <scope>NUCLEOTIDE SEQUENCE</scope>
    <source>
        <strain evidence="2">F63249</strain>
    </source>
</reference>
<evidence type="ECO:0000313" key="2">
    <source>
        <dbReference type="EMBL" id="MCK8481254.1"/>
    </source>
</evidence>
<dbReference type="Pfam" id="PF13715">
    <property type="entry name" value="CarbopepD_reg_2"/>
    <property type="match status" value="1"/>
</dbReference>
<dbReference type="InterPro" id="IPR008969">
    <property type="entry name" value="CarboxyPept-like_regulatory"/>
</dbReference>
<dbReference type="Proteomes" id="UP001203687">
    <property type="component" value="Unassembled WGS sequence"/>
</dbReference>
<dbReference type="RefSeq" id="WP_248413224.1">
    <property type="nucleotide sequence ID" value="NZ_JALPQF010000011.1"/>
</dbReference>
<proteinExistence type="predicted"/>
<comment type="caution">
    <text evidence="2">The sequence shown here is derived from an EMBL/GenBank/DDBJ whole genome shotgun (WGS) entry which is preliminary data.</text>
</comment>
<keyword evidence="1" id="KW-0732">Signal</keyword>
<dbReference type="EMBL" id="JALPQF010000011">
    <property type="protein sequence ID" value="MCK8481254.1"/>
    <property type="molecule type" value="Genomic_DNA"/>
</dbReference>
<keyword evidence="3" id="KW-1185">Reference proteome</keyword>
<protein>
    <submittedName>
        <fullName evidence="2">Carboxypeptidase-like regulatory domain-containing protein</fullName>
    </submittedName>
</protein>
<feature type="signal peptide" evidence="1">
    <location>
        <begin position="1"/>
        <end position="18"/>
    </location>
</feature>
<dbReference type="SUPFAM" id="SSF49464">
    <property type="entry name" value="Carboxypeptidase regulatory domain-like"/>
    <property type="match status" value="1"/>
</dbReference>